<comment type="caution">
    <text evidence="1">The sequence shown here is derived from an EMBL/GenBank/DDBJ whole genome shotgun (WGS) entry which is preliminary data.</text>
</comment>
<accession>A0A2U1NXU7</accession>
<keyword evidence="2" id="KW-1185">Reference proteome</keyword>
<dbReference type="STRING" id="35608.A0A2U1NXU7"/>
<protein>
    <submittedName>
        <fullName evidence="1">Mechanosensitive ion channel MscS, LSM domain protein</fullName>
    </submittedName>
</protein>
<reference evidence="1 2" key="1">
    <citation type="journal article" date="2018" name="Mol. Plant">
        <title>The genome of Artemisia annua provides insight into the evolution of Asteraceae family and artemisinin biosynthesis.</title>
        <authorList>
            <person name="Shen Q."/>
            <person name="Zhang L."/>
            <person name="Liao Z."/>
            <person name="Wang S."/>
            <person name="Yan T."/>
            <person name="Shi P."/>
            <person name="Liu M."/>
            <person name="Fu X."/>
            <person name="Pan Q."/>
            <person name="Wang Y."/>
            <person name="Lv Z."/>
            <person name="Lu X."/>
            <person name="Zhang F."/>
            <person name="Jiang W."/>
            <person name="Ma Y."/>
            <person name="Chen M."/>
            <person name="Hao X."/>
            <person name="Li L."/>
            <person name="Tang Y."/>
            <person name="Lv G."/>
            <person name="Zhou Y."/>
            <person name="Sun X."/>
            <person name="Brodelius P.E."/>
            <person name="Rose J.K.C."/>
            <person name="Tang K."/>
        </authorList>
    </citation>
    <scope>NUCLEOTIDE SEQUENCE [LARGE SCALE GENOMIC DNA]</scope>
    <source>
        <strain evidence="2">cv. Huhao1</strain>
        <tissue evidence="1">Leaf</tissue>
    </source>
</reference>
<proteinExistence type="predicted"/>
<name>A0A2U1NXU7_ARTAN</name>
<sequence>MAMKVKRMIEIVQSGDLPCLSTVDEELPVRSDEEDEDECTLRERYKYVEVLAGEIFRGVAQQSECITIEEDLKHRLGEDKLKKAKELFAGSMCKEEITKDGFTHWMVNKHSSKHF</sequence>
<dbReference type="AlphaFoldDB" id="A0A2U1NXU7"/>
<dbReference type="EMBL" id="PKPP01002011">
    <property type="protein sequence ID" value="PWA78277.1"/>
    <property type="molecule type" value="Genomic_DNA"/>
</dbReference>
<dbReference type="OrthoDB" id="544685at2759"/>
<evidence type="ECO:0000313" key="2">
    <source>
        <dbReference type="Proteomes" id="UP000245207"/>
    </source>
</evidence>
<dbReference type="Proteomes" id="UP000245207">
    <property type="component" value="Unassembled WGS sequence"/>
</dbReference>
<gene>
    <name evidence="1" type="ORF">CTI12_AA192600</name>
</gene>
<organism evidence="1 2">
    <name type="scientific">Artemisia annua</name>
    <name type="common">Sweet wormwood</name>
    <dbReference type="NCBI Taxonomy" id="35608"/>
    <lineage>
        <taxon>Eukaryota</taxon>
        <taxon>Viridiplantae</taxon>
        <taxon>Streptophyta</taxon>
        <taxon>Embryophyta</taxon>
        <taxon>Tracheophyta</taxon>
        <taxon>Spermatophyta</taxon>
        <taxon>Magnoliopsida</taxon>
        <taxon>eudicotyledons</taxon>
        <taxon>Gunneridae</taxon>
        <taxon>Pentapetalae</taxon>
        <taxon>asterids</taxon>
        <taxon>campanulids</taxon>
        <taxon>Asterales</taxon>
        <taxon>Asteraceae</taxon>
        <taxon>Asteroideae</taxon>
        <taxon>Anthemideae</taxon>
        <taxon>Artemisiinae</taxon>
        <taxon>Artemisia</taxon>
    </lineage>
</organism>
<evidence type="ECO:0000313" key="1">
    <source>
        <dbReference type="EMBL" id="PWA78277.1"/>
    </source>
</evidence>